<dbReference type="InterPro" id="IPR003560">
    <property type="entry name" value="DHB_DH"/>
</dbReference>
<name>A0A0A0N8J3_STRRN</name>
<dbReference type="GO" id="GO:0019290">
    <property type="term" value="P:siderophore biosynthetic process"/>
    <property type="evidence" value="ECO:0007669"/>
    <property type="project" value="InterPro"/>
</dbReference>
<accession>A0A0A0N8J3</accession>
<dbReference type="InterPro" id="IPR036291">
    <property type="entry name" value="NAD(P)-bd_dom_sf"/>
</dbReference>
<dbReference type="PROSITE" id="PS00061">
    <property type="entry name" value="ADH_SHORT"/>
    <property type="match status" value="1"/>
</dbReference>
<dbReference type="InterPro" id="IPR020904">
    <property type="entry name" value="Sc_DH/Rdtase_CS"/>
</dbReference>
<evidence type="ECO:0000313" key="4">
    <source>
        <dbReference type="EMBL" id="RLV75520.1"/>
    </source>
</evidence>
<dbReference type="Pfam" id="PF13561">
    <property type="entry name" value="adh_short_C2"/>
    <property type="match status" value="1"/>
</dbReference>
<organism evidence="4 5">
    <name type="scientific">Streptomyces rapamycinicus (strain ATCC 29253 / DSM 41530 / NRRL 5491 / AYB-994)</name>
    <name type="common">Streptomyces hygroscopicus (strain ATCC 29253)</name>
    <dbReference type="NCBI Taxonomy" id="1343740"/>
    <lineage>
        <taxon>Bacteria</taxon>
        <taxon>Bacillati</taxon>
        <taxon>Actinomycetota</taxon>
        <taxon>Actinomycetes</taxon>
        <taxon>Kitasatosporales</taxon>
        <taxon>Streptomycetaceae</taxon>
        <taxon>Streptomyces</taxon>
        <taxon>Streptomyces violaceusniger group</taxon>
    </lineage>
</organism>
<keyword evidence="2" id="KW-0560">Oxidoreductase</keyword>
<dbReference type="InterPro" id="IPR057326">
    <property type="entry name" value="KR_dom"/>
</dbReference>
<dbReference type="EMBL" id="QYCY01000002">
    <property type="protein sequence ID" value="RLV75520.1"/>
    <property type="molecule type" value="Genomic_DNA"/>
</dbReference>
<evidence type="ECO:0000256" key="2">
    <source>
        <dbReference type="ARBA" id="ARBA00023002"/>
    </source>
</evidence>
<evidence type="ECO:0000313" key="5">
    <source>
        <dbReference type="Proteomes" id="UP000281594"/>
    </source>
</evidence>
<comment type="caution">
    <text evidence="4">The sequence shown here is derived from an EMBL/GenBank/DDBJ whole genome shotgun (WGS) entry which is preliminary data.</text>
</comment>
<comment type="similarity">
    <text evidence="1">Belongs to the short-chain dehydrogenases/reductases (SDR) family.</text>
</comment>
<dbReference type="STRING" id="1343740.M271_03640"/>
<sequence>MRLTGIAEVTALVTGAAGAIGAATARQLAAEGAVVAVADVDEDGAHTVARRLGGTAHPVRLDVTDSGEVERTVQDVEDRLGPIGILVNAAGVLGRTAPLTEQEDAEWERVFGVNVRGTFNCVRAVGRRMARRGRGCVITVASNSAGIVKYDQGLYGASKAAAQYLTNCAGLELAGHGVRSVVVAPGTTESPMSRANAHLPGRRQALLEGDPERHRVGIPRGTLAEPEDIASVIGFLVSDQAAHMTITTVTVDGGSTLRP</sequence>
<protein>
    <recommendedName>
        <fullName evidence="3">Ketoreductase domain-containing protein</fullName>
    </recommendedName>
</protein>
<dbReference type="HOGENOM" id="CLU_010194_1_0_11"/>
<dbReference type="FunFam" id="3.40.50.720:FF:000084">
    <property type="entry name" value="Short-chain dehydrogenase reductase"/>
    <property type="match status" value="1"/>
</dbReference>
<feature type="domain" description="Ketoreductase" evidence="3">
    <location>
        <begin position="9"/>
        <end position="188"/>
    </location>
</feature>
<evidence type="ECO:0000259" key="3">
    <source>
        <dbReference type="SMART" id="SM00822"/>
    </source>
</evidence>
<gene>
    <name evidence="4" type="ORF">D3C57_139880</name>
</gene>
<dbReference type="PRINTS" id="PR01397">
    <property type="entry name" value="DHBDHDRGNASE"/>
</dbReference>
<dbReference type="GO" id="GO:0008667">
    <property type="term" value="F:2,3-dihydro-2,3-dihydroxybenzoate dehydrogenase activity"/>
    <property type="evidence" value="ECO:0007669"/>
    <property type="project" value="InterPro"/>
</dbReference>
<dbReference type="SMART" id="SM00822">
    <property type="entry name" value="PKS_KR"/>
    <property type="match status" value="1"/>
</dbReference>
<dbReference type="RefSeq" id="WP_020865760.1">
    <property type="nucleotide sequence ID" value="NC_022785.1"/>
</dbReference>
<dbReference type="InterPro" id="IPR002347">
    <property type="entry name" value="SDR_fam"/>
</dbReference>
<evidence type="ECO:0000256" key="1">
    <source>
        <dbReference type="ARBA" id="ARBA00006484"/>
    </source>
</evidence>
<dbReference type="PANTHER" id="PTHR42760">
    <property type="entry name" value="SHORT-CHAIN DEHYDROGENASES/REDUCTASES FAMILY MEMBER"/>
    <property type="match status" value="1"/>
</dbReference>
<proteinExistence type="inferred from homology"/>
<dbReference type="SUPFAM" id="SSF51735">
    <property type="entry name" value="NAD(P)-binding Rossmann-fold domains"/>
    <property type="match status" value="1"/>
</dbReference>
<dbReference type="GO" id="GO:0016616">
    <property type="term" value="F:oxidoreductase activity, acting on the CH-OH group of donors, NAD or NADP as acceptor"/>
    <property type="evidence" value="ECO:0007669"/>
    <property type="project" value="TreeGrafter"/>
</dbReference>
<dbReference type="PRINTS" id="PR00080">
    <property type="entry name" value="SDRFAMILY"/>
</dbReference>
<dbReference type="Proteomes" id="UP000281594">
    <property type="component" value="Unassembled WGS sequence"/>
</dbReference>
<dbReference type="PANTHER" id="PTHR42760:SF115">
    <property type="entry name" value="3-OXOACYL-[ACYL-CARRIER-PROTEIN] REDUCTASE FABG"/>
    <property type="match status" value="1"/>
</dbReference>
<reference evidence="4 5" key="1">
    <citation type="journal article" date="2018" name="J. Biol. Chem.">
        <title>Discovery of the actinoplanic acid pathway in Streptomyces rapamycinicus reveals a genetically conserved synergism with rapamycin.</title>
        <authorList>
            <person name="Mrak P."/>
            <person name="Krastel P."/>
            <person name="Pivk Lukancic P."/>
            <person name="Tao J."/>
            <person name="Pistorius D."/>
            <person name="Moore C.M."/>
        </authorList>
    </citation>
    <scope>NUCLEOTIDE SEQUENCE [LARGE SCALE GENOMIC DNA]</scope>
    <source>
        <strain evidence="4 5">NRRL 5491</strain>
    </source>
</reference>
<dbReference type="AlphaFoldDB" id="A0A0A0N8J3"/>
<dbReference type="Gene3D" id="3.40.50.720">
    <property type="entry name" value="NAD(P)-binding Rossmann-like Domain"/>
    <property type="match status" value="1"/>
</dbReference>
<dbReference type="KEGG" id="src:M271_03640"/>
<dbReference type="eggNOG" id="COG1028">
    <property type="taxonomic scope" value="Bacteria"/>
</dbReference>